<gene>
    <name evidence="1" type="ORF">BDW02DRAFT_226658</name>
</gene>
<accession>A0A6A5JYH3</accession>
<proteinExistence type="predicted"/>
<evidence type="ECO:0000313" key="2">
    <source>
        <dbReference type="Proteomes" id="UP000800040"/>
    </source>
</evidence>
<dbReference type="AlphaFoldDB" id="A0A6A5JYH3"/>
<dbReference type="EMBL" id="ML975534">
    <property type="protein sequence ID" value="KAF1828530.1"/>
    <property type="molecule type" value="Genomic_DNA"/>
</dbReference>
<sequence>MTRILPFFAHCCPRDVLNPVNFIYLTKDISLPCSTRNSFFLQTKKVTSTPPPVRSGCGDEPVSKSPARVPVPPRAWIAMCQYRAAPTTAPQRVNNAIIGTQPPFDKSFSCAMSKEALLSISTLTPRRNKLLFACCCFFRREGGIVMLRWSHKVPRFFTRLICVCMATGFGCCGFRQRLGYFWGWGGLSQGGVKAQAGGSIHFGKVPKTLEKCKMHITIFARRARLAV</sequence>
<name>A0A6A5JYH3_9PLEO</name>
<evidence type="ECO:0000313" key="1">
    <source>
        <dbReference type="EMBL" id="KAF1828530.1"/>
    </source>
</evidence>
<organism evidence="1 2">
    <name type="scientific">Decorospora gaudefroyi</name>
    <dbReference type="NCBI Taxonomy" id="184978"/>
    <lineage>
        <taxon>Eukaryota</taxon>
        <taxon>Fungi</taxon>
        <taxon>Dikarya</taxon>
        <taxon>Ascomycota</taxon>
        <taxon>Pezizomycotina</taxon>
        <taxon>Dothideomycetes</taxon>
        <taxon>Pleosporomycetidae</taxon>
        <taxon>Pleosporales</taxon>
        <taxon>Pleosporineae</taxon>
        <taxon>Pleosporaceae</taxon>
        <taxon>Decorospora</taxon>
    </lineage>
</organism>
<keyword evidence="2" id="KW-1185">Reference proteome</keyword>
<dbReference type="Proteomes" id="UP000800040">
    <property type="component" value="Unassembled WGS sequence"/>
</dbReference>
<protein>
    <submittedName>
        <fullName evidence="1">Uncharacterized protein</fullName>
    </submittedName>
</protein>
<reference evidence="1" key="1">
    <citation type="submission" date="2020-01" db="EMBL/GenBank/DDBJ databases">
        <authorList>
            <consortium name="DOE Joint Genome Institute"/>
            <person name="Haridas S."/>
            <person name="Albert R."/>
            <person name="Binder M."/>
            <person name="Bloem J."/>
            <person name="Labutti K."/>
            <person name="Salamov A."/>
            <person name="Andreopoulos B."/>
            <person name="Baker S.E."/>
            <person name="Barry K."/>
            <person name="Bills G."/>
            <person name="Bluhm B.H."/>
            <person name="Cannon C."/>
            <person name="Castanera R."/>
            <person name="Culley D.E."/>
            <person name="Daum C."/>
            <person name="Ezra D."/>
            <person name="Gonzalez J.B."/>
            <person name="Henrissat B."/>
            <person name="Kuo A."/>
            <person name="Liang C."/>
            <person name="Lipzen A."/>
            <person name="Lutzoni F."/>
            <person name="Magnuson J."/>
            <person name="Mondo S."/>
            <person name="Nolan M."/>
            <person name="Ohm R."/>
            <person name="Pangilinan J."/>
            <person name="Park H.-J."/>
            <person name="Ramirez L."/>
            <person name="Alfaro M."/>
            <person name="Sun H."/>
            <person name="Tritt A."/>
            <person name="Yoshinaga Y."/>
            <person name="Zwiers L.-H."/>
            <person name="Turgeon B.G."/>
            <person name="Goodwin S.B."/>
            <person name="Spatafora J.W."/>
            <person name="Crous P.W."/>
            <person name="Grigoriev I.V."/>
        </authorList>
    </citation>
    <scope>NUCLEOTIDE SEQUENCE</scope>
    <source>
        <strain evidence="1">P77</strain>
    </source>
</reference>